<dbReference type="RefSeq" id="WP_230034708.1">
    <property type="nucleotide sequence ID" value="NZ_JAJJMM010000001.1"/>
</dbReference>
<proteinExistence type="predicted"/>
<dbReference type="EMBL" id="JAJJMM010000001">
    <property type="protein sequence ID" value="MCC9062855.1"/>
    <property type="molecule type" value="Genomic_DNA"/>
</dbReference>
<dbReference type="Pfam" id="PF13366">
    <property type="entry name" value="PDDEXK_3"/>
    <property type="match status" value="1"/>
</dbReference>
<sequence length="125" mass="14301">MSENELSRIVFDCALKVHQTLGPGLLESAYEECLFYELKKSGLAIEKQKPLPLIYEEIKLDIGYRLDIIIENKLILEIKSVDALNEIHFAQLLTYLKLTNCKLGLLINFNVALIKNGIRRIVNNL</sequence>
<organism evidence="1 2">
    <name type="scientific">Flavobacterium piscisymbiosum</name>
    <dbReference type="NCBI Taxonomy" id="2893753"/>
    <lineage>
        <taxon>Bacteria</taxon>
        <taxon>Pseudomonadati</taxon>
        <taxon>Bacteroidota</taxon>
        <taxon>Flavobacteriia</taxon>
        <taxon>Flavobacteriales</taxon>
        <taxon>Flavobacteriaceae</taxon>
        <taxon>Flavobacterium</taxon>
    </lineage>
</organism>
<protein>
    <submittedName>
        <fullName evidence="1">GxxExxY protein</fullName>
    </submittedName>
</protein>
<accession>A0ABS8MDN7</accession>
<dbReference type="InterPro" id="IPR026350">
    <property type="entry name" value="GxxExxY"/>
</dbReference>
<reference evidence="1" key="1">
    <citation type="submission" date="2021-11" db="EMBL/GenBank/DDBJ databases">
        <title>Description of novel Flavobacterium species.</title>
        <authorList>
            <person name="Saticioglu I.B."/>
            <person name="Ay H."/>
            <person name="Altun S."/>
            <person name="Duman M."/>
        </authorList>
    </citation>
    <scope>NUCLEOTIDE SEQUENCE</scope>
    <source>
        <strain evidence="1">F-30</strain>
    </source>
</reference>
<dbReference type="Proteomes" id="UP001430679">
    <property type="component" value="Unassembled WGS sequence"/>
</dbReference>
<keyword evidence="2" id="KW-1185">Reference proteome</keyword>
<gene>
    <name evidence="1" type="ORF">LNP81_07595</name>
</gene>
<comment type="caution">
    <text evidence="1">The sequence shown here is derived from an EMBL/GenBank/DDBJ whole genome shotgun (WGS) entry which is preliminary data.</text>
</comment>
<name>A0ABS8MDN7_9FLAO</name>
<evidence type="ECO:0000313" key="1">
    <source>
        <dbReference type="EMBL" id="MCC9062855.1"/>
    </source>
</evidence>
<evidence type="ECO:0000313" key="2">
    <source>
        <dbReference type="Proteomes" id="UP001430679"/>
    </source>
</evidence>
<dbReference type="NCBIfam" id="TIGR04256">
    <property type="entry name" value="GxxExxY"/>
    <property type="match status" value="1"/>
</dbReference>